<proteinExistence type="predicted"/>
<name>A0ABQ0Z6G5_9HYPH</name>
<dbReference type="SUPFAM" id="SSF51735">
    <property type="entry name" value="NAD(P)-binding Rossmann-fold domains"/>
    <property type="match status" value="1"/>
</dbReference>
<dbReference type="Proteomes" id="UP000390335">
    <property type="component" value="Unassembled WGS sequence"/>
</dbReference>
<dbReference type="Gene3D" id="3.90.180.10">
    <property type="entry name" value="Medium-chain alcohol dehydrogenases, catalytic domain"/>
    <property type="match status" value="1"/>
</dbReference>
<protein>
    <submittedName>
        <fullName evidence="2">Oxidoreductase</fullName>
    </submittedName>
</protein>
<gene>
    <name evidence="2" type="ORF">RsS93_37030</name>
</gene>
<evidence type="ECO:0000259" key="1">
    <source>
        <dbReference type="SMART" id="SM00829"/>
    </source>
</evidence>
<evidence type="ECO:0000313" key="2">
    <source>
        <dbReference type="EMBL" id="GES51089.1"/>
    </source>
</evidence>
<dbReference type="RefSeq" id="WP_233788492.1">
    <property type="nucleotide sequence ID" value="NZ_BLAI01000001.1"/>
</dbReference>
<dbReference type="InterPro" id="IPR050700">
    <property type="entry name" value="YIM1/Zinc_Alcohol_DH_Fams"/>
</dbReference>
<dbReference type="CDD" id="cd05289">
    <property type="entry name" value="MDR_like_2"/>
    <property type="match status" value="1"/>
</dbReference>
<reference evidence="2 3" key="1">
    <citation type="journal article" date="2020" name="Genome Biol. Evol.">
        <title>Rhizobium dioscoreae sp. nov., a plant growth-promoting bacterium isolated from yam (Dioscorea species).</title>
        <authorList>
            <person name="Ouyabe M."/>
            <person name="Tanaka N."/>
            <person name="Shiwa Y."/>
            <person name="Fujita N."/>
            <person name="Kikuno H."/>
            <person name="Babil P."/>
            <person name="Shiwachi H."/>
        </authorList>
    </citation>
    <scope>NUCLEOTIDE SEQUENCE [LARGE SCALE GENOMIC DNA]</scope>
    <source>
        <strain evidence="2 3">S-93</strain>
    </source>
</reference>
<keyword evidence="3" id="KW-1185">Reference proteome</keyword>
<dbReference type="SUPFAM" id="SSF50129">
    <property type="entry name" value="GroES-like"/>
    <property type="match status" value="1"/>
</dbReference>
<comment type="caution">
    <text evidence="2">The sequence shown here is derived from an EMBL/GenBank/DDBJ whole genome shotgun (WGS) entry which is preliminary data.</text>
</comment>
<dbReference type="Pfam" id="PF08240">
    <property type="entry name" value="ADH_N"/>
    <property type="match status" value="1"/>
</dbReference>
<dbReference type="PANTHER" id="PTHR11695:SF294">
    <property type="entry name" value="RETICULON-4-INTERACTING PROTEIN 1, MITOCHONDRIAL"/>
    <property type="match status" value="1"/>
</dbReference>
<organism evidence="2 3">
    <name type="scientific">Rhizobium dioscoreae</name>
    <dbReference type="NCBI Taxonomy" id="2653122"/>
    <lineage>
        <taxon>Bacteria</taxon>
        <taxon>Pseudomonadati</taxon>
        <taxon>Pseudomonadota</taxon>
        <taxon>Alphaproteobacteria</taxon>
        <taxon>Hyphomicrobiales</taxon>
        <taxon>Rhizobiaceae</taxon>
        <taxon>Rhizobium/Agrobacterium group</taxon>
        <taxon>Rhizobium</taxon>
    </lineage>
</organism>
<dbReference type="Pfam" id="PF13602">
    <property type="entry name" value="ADH_zinc_N_2"/>
    <property type="match status" value="1"/>
</dbReference>
<dbReference type="PANTHER" id="PTHR11695">
    <property type="entry name" value="ALCOHOL DEHYDROGENASE RELATED"/>
    <property type="match status" value="1"/>
</dbReference>
<evidence type="ECO:0000313" key="3">
    <source>
        <dbReference type="Proteomes" id="UP000390335"/>
    </source>
</evidence>
<dbReference type="EMBL" id="BLAJ01000004">
    <property type="protein sequence ID" value="GES51089.1"/>
    <property type="molecule type" value="Genomic_DNA"/>
</dbReference>
<dbReference type="SMART" id="SM00829">
    <property type="entry name" value="PKS_ER"/>
    <property type="match status" value="1"/>
</dbReference>
<dbReference type="InterPro" id="IPR011032">
    <property type="entry name" value="GroES-like_sf"/>
</dbReference>
<feature type="domain" description="Enoyl reductase (ER)" evidence="1">
    <location>
        <begin position="13"/>
        <end position="308"/>
    </location>
</feature>
<dbReference type="InterPro" id="IPR036291">
    <property type="entry name" value="NAD(P)-bd_dom_sf"/>
</dbReference>
<sequence length="311" mass="33623">MPKMMAIRMHEFGDADVLRLDQIERPSPGENEILVRVAAASVNPVDWKIRKGGYPAVKQDDLPIVPGRDLAGTVEALGRKATGFASGDRVIAFLDTKRGGYEEYVAVPAALLTKMPSSISFEEAAAIPLAAMTAWQGLFDHGRLRSEQRVLIHGGGGGVGHFAIQFAKAKGAWVATTVSGLDIDLARRLGADQVIDYKSERFEDMLDPVDMVFDLVGGETQKRSFEVIKNGGVLVSTLGEPERPDTVSGNIRVAGYMATPNAGQLHEIVDLIEQGQVKVLLHKVFPLDMAADAQRTLESEHVQGKIVLSVD</sequence>
<dbReference type="InterPro" id="IPR013154">
    <property type="entry name" value="ADH-like_N"/>
</dbReference>
<dbReference type="Gene3D" id="3.40.50.720">
    <property type="entry name" value="NAD(P)-binding Rossmann-like Domain"/>
    <property type="match status" value="1"/>
</dbReference>
<accession>A0ABQ0Z6G5</accession>
<dbReference type="InterPro" id="IPR020843">
    <property type="entry name" value="ER"/>
</dbReference>